<dbReference type="Gene3D" id="3.20.20.80">
    <property type="entry name" value="Glycosidases"/>
    <property type="match status" value="1"/>
</dbReference>
<dbReference type="EMBL" id="CP090979">
    <property type="protein sequence ID" value="UJF36618.1"/>
    <property type="molecule type" value="Genomic_DNA"/>
</dbReference>
<dbReference type="GO" id="GO:0016787">
    <property type="term" value="F:hydrolase activity"/>
    <property type="evidence" value="ECO:0007669"/>
    <property type="project" value="UniProtKB-KW"/>
</dbReference>
<dbReference type="SUPFAM" id="SSF51445">
    <property type="entry name" value="(Trans)glycosidases"/>
    <property type="match status" value="1"/>
</dbReference>
<name>A0ABY3SRG0_9BACL</name>
<dbReference type="CDD" id="cd00599">
    <property type="entry name" value="GH25_muramidase"/>
    <property type="match status" value="1"/>
</dbReference>
<evidence type="ECO:0000256" key="3">
    <source>
        <dbReference type="ARBA" id="ARBA00023295"/>
    </source>
</evidence>
<dbReference type="RefSeq" id="WP_235123168.1">
    <property type="nucleotide sequence ID" value="NZ_CP090979.1"/>
</dbReference>
<evidence type="ECO:0000313" key="5">
    <source>
        <dbReference type="Proteomes" id="UP001649230"/>
    </source>
</evidence>
<gene>
    <name evidence="4" type="ORF">L0M14_30480</name>
</gene>
<proteinExistence type="inferred from homology"/>
<evidence type="ECO:0000313" key="4">
    <source>
        <dbReference type="EMBL" id="UJF36618.1"/>
    </source>
</evidence>
<geneLocation type="plasmid" evidence="4 5">
    <name>pYPD9-1</name>
</geneLocation>
<reference evidence="4 5" key="1">
    <citation type="journal article" date="2024" name="Int. J. Syst. Evol. Microbiol.">
        <title>Paenibacillus hexagrammi sp. nov., a novel bacterium isolated from the gut content of Hexagrammos agrammus.</title>
        <authorList>
            <person name="Jung H.K."/>
            <person name="Kim D.G."/>
            <person name="Zin H."/>
            <person name="Park J."/>
            <person name="Jung H."/>
            <person name="Kim Y.O."/>
            <person name="Kong H.J."/>
            <person name="Kim J.W."/>
            <person name="Kim Y.S."/>
        </authorList>
    </citation>
    <scope>NUCLEOTIDE SEQUENCE [LARGE SCALE GENOMIC DNA]</scope>
    <source>
        <strain evidence="4 5">YPD9-1</strain>
    </source>
</reference>
<evidence type="ECO:0000256" key="1">
    <source>
        <dbReference type="ARBA" id="ARBA00010646"/>
    </source>
</evidence>
<accession>A0ABY3SRG0</accession>
<comment type="similarity">
    <text evidence="1">Belongs to the glycosyl hydrolase 25 family.</text>
</comment>
<dbReference type="PANTHER" id="PTHR34135:SF2">
    <property type="entry name" value="LYSOZYME"/>
    <property type="match status" value="1"/>
</dbReference>
<dbReference type="Pfam" id="PF01183">
    <property type="entry name" value="Glyco_hydro_25"/>
    <property type="match status" value="1"/>
</dbReference>
<keyword evidence="5" id="KW-1185">Reference proteome</keyword>
<dbReference type="Proteomes" id="UP001649230">
    <property type="component" value="Plasmid pYPD9-1"/>
</dbReference>
<evidence type="ECO:0000256" key="2">
    <source>
        <dbReference type="ARBA" id="ARBA00022801"/>
    </source>
</evidence>
<keyword evidence="4" id="KW-0614">Plasmid</keyword>
<dbReference type="SMART" id="SM00641">
    <property type="entry name" value="Glyco_25"/>
    <property type="match status" value="1"/>
</dbReference>
<dbReference type="PROSITE" id="PS51904">
    <property type="entry name" value="GLYCOSYL_HYDROL_F25_2"/>
    <property type="match status" value="1"/>
</dbReference>
<keyword evidence="2 4" id="KW-0378">Hydrolase</keyword>
<dbReference type="InterPro" id="IPR002053">
    <property type="entry name" value="Glyco_hydro_25"/>
</dbReference>
<keyword evidence="3" id="KW-0326">Glycosidase</keyword>
<sequence length="316" mass="34732">MQTRPASTIKGIDVSHHNSDGAAIDWNKVKADGVQFVFVKASEGVTYKDPKFAVNLNGARAVGIKAGAYHFARPENGQALSEAKTFVSQLATVQYDLMPVLDLESPIDPSKCTKANMIAFVKTFVDYVQAQTGRKVMLYTGNWFSDMYGGFDNAFKDMPLWIANYAASISAPPNTGGWTAWTVWQYGEKGTINGISGNVDMNVAVSLDALMADVKPKTPQFSVYQYGNKLSDFYTQAEAAAEAVKWSHSYVKRISDGDIVSHNWSDVKQLEKFLAAPSYIQPTLAKLIGAGKLDDPTGDETFYRILAILDRYKLFG</sequence>
<dbReference type="InterPro" id="IPR018077">
    <property type="entry name" value="Glyco_hydro_fam25_subgr"/>
</dbReference>
<dbReference type="InterPro" id="IPR017853">
    <property type="entry name" value="GH"/>
</dbReference>
<dbReference type="PANTHER" id="PTHR34135">
    <property type="entry name" value="LYSOZYME"/>
    <property type="match status" value="1"/>
</dbReference>
<protein>
    <submittedName>
        <fullName evidence="4">Glycoside hydrolase family 25 protein</fullName>
    </submittedName>
</protein>
<organism evidence="4 5">
    <name type="scientific">Paenibacillus hexagrammi</name>
    <dbReference type="NCBI Taxonomy" id="2908839"/>
    <lineage>
        <taxon>Bacteria</taxon>
        <taxon>Bacillati</taxon>
        <taxon>Bacillota</taxon>
        <taxon>Bacilli</taxon>
        <taxon>Bacillales</taxon>
        <taxon>Paenibacillaceae</taxon>
        <taxon>Paenibacillus</taxon>
    </lineage>
</organism>